<protein>
    <submittedName>
        <fullName evidence="8">MraY family glycosyltransferase</fullName>
        <ecNumber evidence="8">2.7.8.-</ecNumber>
    </submittedName>
</protein>
<evidence type="ECO:0000313" key="8">
    <source>
        <dbReference type="EMBL" id="MFD1628631.1"/>
    </source>
</evidence>
<dbReference type="InterPro" id="IPR000715">
    <property type="entry name" value="Glycosyl_transferase_4"/>
</dbReference>
<name>A0ABW4I7B5_9SPHI</name>
<feature type="transmembrane region" description="Helical" evidence="7">
    <location>
        <begin position="54"/>
        <end position="73"/>
    </location>
</feature>
<feature type="transmembrane region" description="Helical" evidence="7">
    <location>
        <begin position="193"/>
        <end position="210"/>
    </location>
</feature>
<feature type="transmembrane region" description="Helical" evidence="7">
    <location>
        <begin position="297"/>
        <end position="321"/>
    </location>
</feature>
<dbReference type="PANTHER" id="PTHR22926:SF3">
    <property type="entry name" value="UNDECAPRENYL-PHOSPHATE ALPHA-N-ACETYLGLUCOSAMINYL 1-PHOSPHATE TRANSFERASE"/>
    <property type="match status" value="1"/>
</dbReference>
<evidence type="ECO:0000313" key="9">
    <source>
        <dbReference type="Proteomes" id="UP001597118"/>
    </source>
</evidence>
<comment type="caution">
    <text evidence="8">The sequence shown here is derived from an EMBL/GenBank/DDBJ whole genome shotgun (WGS) entry which is preliminary data.</text>
</comment>
<dbReference type="Pfam" id="PF00953">
    <property type="entry name" value="Glycos_transf_4"/>
    <property type="match status" value="1"/>
</dbReference>
<comment type="subcellular location">
    <subcellularLocation>
        <location evidence="1">Cell membrane</location>
        <topology evidence="1">Multi-pass membrane protein</topology>
    </subcellularLocation>
</comment>
<evidence type="ECO:0000256" key="1">
    <source>
        <dbReference type="ARBA" id="ARBA00004651"/>
    </source>
</evidence>
<feature type="transmembrane region" description="Helical" evidence="7">
    <location>
        <begin position="222"/>
        <end position="239"/>
    </location>
</feature>
<reference evidence="9" key="1">
    <citation type="journal article" date="2019" name="Int. J. Syst. Evol. Microbiol.">
        <title>The Global Catalogue of Microorganisms (GCM) 10K type strain sequencing project: providing services to taxonomists for standard genome sequencing and annotation.</title>
        <authorList>
            <consortium name="The Broad Institute Genomics Platform"/>
            <consortium name="The Broad Institute Genome Sequencing Center for Infectious Disease"/>
            <person name="Wu L."/>
            <person name="Ma J."/>
        </authorList>
    </citation>
    <scope>NUCLEOTIDE SEQUENCE [LARGE SCALE GENOMIC DNA]</scope>
    <source>
        <strain evidence="9">CCUG 53762</strain>
    </source>
</reference>
<dbReference type="RefSeq" id="WP_379661015.1">
    <property type="nucleotide sequence ID" value="NZ_JBHUDG010000002.1"/>
</dbReference>
<dbReference type="EC" id="2.7.8.-" evidence="8"/>
<keyword evidence="4 7" id="KW-0812">Transmembrane</keyword>
<dbReference type="PANTHER" id="PTHR22926">
    <property type="entry name" value="PHOSPHO-N-ACETYLMURAMOYL-PENTAPEPTIDE-TRANSFERASE"/>
    <property type="match status" value="1"/>
</dbReference>
<evidence type="ECO:0000256" key="5">
    <source>
        <dbReference type="ARBA" id="ARBA00022989"/>
    </source>
</evidence>
<evidence type="ECO:0000256" key="3">
    <source>
        <dbReference type="ARBA" id="ARBA00022679"/>
    </source>
</evidence>
<dbReference type="GO" id="GO:0016740">
    <property type="term" value="F:transferase activity"/>
    <property type="evidence" value="ECO:0007669"/>
    <property type="project" value="UniProtKB-KW"/>
</dbReference>
<feature type="transmembrane region" description="Helical" evidence="7">
    <location>
        <begin position="79"/>
        <end position="98"/>
    </location>
</feature>
<feature type="transmembrane region" description="Helical" evidence="7">
    <location>
        <begin position="135"/>
        <end position="157"/>
    </location>
</feature>
<proteinExistence type="predicted"/>
<dbReference type="CDD" id="cd06853">
    <property type="entry name" value="GT_WecA_like"/>
    <property type="match status" value="1"/>
</dbReference>
<evidence type="ECO:0000256" key="6">
    <source>
        <dbReference type="ARBA" id="ARBA00023136"/>
    </source>
</evidence>
<organism evidence="8 9">
    <name type="scientific">Pseudopedobacter beijingensis</name>
    <dbReference type="NCBI Taxonomy" id="1207056"/>
    <lineage>
        <taxon>Bacteria</taxon>
        <taxon>Pseudomonadati</taxon>
        <taxon>Bacteroidota</taxon>
        <taxon>Sphingobacteriia</taxon>
        <taxon>Sphingobacteriales</taxon>
        <taxon>Sphingobacteriaceae</taxon>
        <taxon>Pseudopedobacter</taxon>
    </lineage>
</organism>
<gene>
    <name evidence="8" type="ORF">ACFSAH_02015</name>
</gene>
<keyword evidence="2" id="KW-1003">Cell membrane</keyword>
<sequence>MSLNLEWPWLYNVLIVCLSAAVSFFSIPSIIFVANTRHLYDDLEKERKNHQHGISRLGGIAIFCAFTIVSLLFERYDNVLPTNVLLTSCIMLFAVGLKDDLAGASPSTKFVIQFLVALILSVVGGVRLTSLYGVFGIWDIGYISSILFTVLIIMFFINAFNLIDGIDGLAGTIGIIVNLTFAMMFLRMGQVELAVLAFSLIGALAGFLFYNYSPSRIFMGDTGSLLVGLISIVLGIKFIELNKFTTGLPRPVFLSAPAIAVSVLIIPLFDTIRVFILRIIKGKSPFQADRNHIHHRILRLGLSHSQTTLSLAITNILFVYLAILCRSLGNSTLIVLFLGICMLINWGTTVLIRIKERKQLKISFLWK</sequence>
<feature type="transmembrane region" description="Helical" evidence="7">
    <location>
        <begin position="333"/>
        <end position="352"/>
    </location>
</feature>
<feature type="transmembrane region" description="Helical" evidence="7">
    <location>
        <begin position="251"/>
        <end position="276"/>
    </location>
</feature>
<keyword evidence="6 7" id="KW-0472">Membrane</keyword>
<dbReference type="EMBL" id="JBHUDG010000002">
    <property type="protein sequence ID" value="MFD1628631.1"/>
    <property type="molecule type" value="Genomic_DNA"/>
</dbReference>
<keyword evidence="9" id="KW-1185">Reference proteome</keyword>
<dbReference type="InterPro" id="IPR018480">
    <property type="entry name" value="PNAcMuramoyl-5peptid_Trfase_CS"/>
</dbReference>
<feature type="transmembrane region" description="Helical" evidence="7">
    <location>
        <begin position="12"/>
        <end position="34"/>
    </location>
</feature>
<dbReference type="PROSITE" id="PS01348">
    <property type="entry name" value="MRAY_2"/>
    <property type="match status" value="1"/>
</dbReference>
<dbReference type="Proteomes" id="UP001597118">
    <property type="component" value="Unassembled WGS sequence"/>
</dbReference>
<evidence type="ECO:0000256" key="2">
    <source>
        <dbReference type="ARBA" id="ARBA00022475"/>
    </source>
</evidence>
<keyword evidence="3 8" id="KW-0808">Transferase</keyword>
<evidence type="ECO:0000256" key="7">
    <source>
        <dbReference type="SAM" id="Phobius"/>
    </source>
</evidence>
<feature type="transmembrane region" description="Helical" evidence="7">
    <location>
        <begin position="110"/>
        <end position="129"/>
    </location>
</feature>
<accession>A0ABW4I7B5</accession>
<evidence type="ECO:0000256" key="4">
    <source>
        <dbReference type="ARBA" id="ARBA00022692"/>
    </source>
</evidence>
<keyword evidence="5 7" id="KW-1133">Transmembrane helix</keyword>